<sequence length="199" mass="21428">MIPSLVFSVLTLLNVGARSAAVEWSLGTGLWLYAQINPTDVTCPQVKLDADSNTNLCRVFVQNGNVLCNRTPGETGRRVLNLNGFAGTTGPLTQSTRLKVAELNSATGDGCWSVTQNEHVSITPCKLADGSQKLYFRRRDGNDEAYWLYTNQASKPLSVGPDGALVATDNAALVFCMYETNQGNAAIPPAKEPAYFPPD</sequence>
<accession>A0ABR1Y4B0</accession>
<keyword evidence="1" id="KW-0732">Signal</keyword>
<organism evidence="2 3">
    <name type="scientific">Phyllosticta citrichinensis</name>
    <dbReference type="NCBI Taxonomy" id="1130410"/>
    <lineage>
        <taxon>Eukaryota</taxon>
        <taxon>Fungi</taxon>
        <taxon>Dikarya</taxon>
        <taxon>Ascomycota</taxon>
        <taxon>Pezizomycotina</taxon>
        <taxon>Dothideomycetes</taxon>
        <taxon>Dothideomycetes incertae sedis</taxon>
        <taxon>Botryosphaeriales</taxon>
        <taxon>Phyllostictaceae</taxon>
        <taxon>Phyllosticta</taxon>
    </lineage>
</organism>
<comment type="caution">
    <text evidence="2">The sequence shown here is derived from an EMBL/GenBank/DDBJ whole genome shotgun (WGS) entry which is preliminary data.</text>
</comment>
<dbReference type="Proteomes" id="UP001456524">
    <property type="component" value="Unassembled WGS sequence"/>
</dbReference>
<evidence type="ECO:0000313" key="3">
    <source>
        <dbReference type="Proteomes" id="UP001456524"/>
    </source>
</evidence>
<dbReference type="EMBL" id="JBBWUH010000002">
    <property type="protein sequence ID" value="KAK8176005.1"/>
    <property type="molecule type" value="Genomic_DNA"/>
</dbReference>
<feature type="signal peptide" evidence="1">
    <location>
        <begin position="1"/>
        <end position="21"/>
    </location>
</feature>
<keyword evidence="3" id="KW-1185">Reference proteome</keyword>
<proteinExistence type="predicted"/>
<feature type="chain" id="PRO_5046695114" evidence="1">
    <location>
        <begin position="22"/>
        <end position="199"/>
    </location>
</feature>
<protein>
    <submittedName>
        <fullName evidence="2">Uncharacterized protein</fullName>
    </submittedName>
</protein>
<evidence type="ECO:0000256" key="1">
    <source>
        <dbReference type="SAM" id="SignalP"/>
    </source>
</evidence>
<reference evidence="2 3" key="1">
    <citation type="journal article" date="2022" name="G3 (Bethesda)">
        <title>Enemy or ally: a genomic approach to elucidate the lifestyle of Phyllosticta citrichinaensis.</title>
        <authorList>
            <person name="Buijs V.A."/>
            <person name="Groenewald J.Z."/>
            <person name="Haridas S."/>
            <person name="LaButti K.M."/>
            <person name="Lipzen A."/>
            <person name="Martin F.M."/>
            <person name="Barry K."/>
            <person name="Grigoriev I.V."/>
            <person name="Crous P.W."/>
            <person name="Seidl M.F."/>
        </authorList>
    </citation>
    <scope>NUCLEOTIDE SEQUENCE [LARGE SCALE GENOMIC DNA]</scope>
    <source>
        <strain evidence="2 3">CBS 129764</strain>
    </source>
</reference>
<name>A0ABR1Y4B0_9PEZI</name>
<gene>
    <name evidence="2" type="ORF">IWX90DRAFT_128831</name>
</gene>
<evidence type="ECO:0000313" key="2">
    <source>
        <dbReference type="EMBL" id="KAK8176005.1"/>
    </source>
</evidence>